<dbReference type="EMBL" id="PDUD01000046">
    <property type="protein sequence ID" value="PHN02007.1"/>
    <property type="molecule type" value="Genomic_DNA"/>
</dbReference>
<dbReference type="PANTHER" id="PTHR34301:SF8">
    <property type="entry name" value="ATPASE DOMAIN-CONTAINING PROTEIN"/>
    <property type="match status" value="1"/>
</dbReference>
<feature type="domain" description="Novel STAND NTPase 1" evidence="2">
    <location>
        <begin position="464"/>
        <end position="841"/>
    </location>
</feature>
<feature type="domain" description="Novel STAND NTPase 1" evidence="2">
    <location>
        <begin position="5"/>
        <end position="236"/>
    </location>
</feature>
<proteinExistence type="predicted"/>
<dbReference type="RefSeq" id="WP_099154630.1">
    <property type="nucleotide sequence ID" value="NZ_PDUD01000046.1"/>
</dbReference>
<comment type="caution">
    <text evidence="3">The sequence shown here is derived from an EMBL/GenBank/DDBJ whole genome shotgun (WGS) entry which is preliminary data.</text>
</comment>
<name>A0A2D0N0L9_FLAN2</name>
<dbReference type="InterPro" id="IPR049052">
    <property type="entry name" value="nSTAND1"/>
</dbReference>
<evidence type="ECO:0000259" key="2">
    <source>
        <dbReference type="Pfam" id="PF20703"/>
    </source>
</evidence>
<protein>
    <recommendedName>
        <fullName evidence="2">Novel STAND NTPase 1 domain-containing protein</fullName>
    </recommendedName>
</protein>
<organism evidence="3 4">
    <name type="scientific">Flavilitoribacter nigricans (strain ATCC 23147 / DSM 23189 / NBRC 102662 / NCIMB 1420 / SS-2)</name>
    <name type="common">Lewinella nigricans</name>
    <dbReference type="NCBI Taxonomy" id="1122177"/>
    <lineage>
        <taxon>Bacteria</taxon>
        <taxon>Pseudomonadati</taxon>
        <taxon>Bacteroidota</taxon>
        <taxon>Saprospiria</taxon>
        <taxon>Saprospirales</taxon>
        <taxon>Lewinellaceae</taxon>
        <taxon>Flavilitoribacter</taxon>
    </lineage>
</organism>
<gene>
    <name evidence="3" type="ORF">CRP01_34440</name>
</gene>
<dbReference type="PANTHER" id="PTHR34301">
    <property type="entry name" value="DNA-BINDING PROTEIN-RELATED"/>
    <property type="match status" value="1"/>
</dbReference>
<evidence type="ECO:0000256" key="1">
    <source>
        <dbReference type="SAM" id="Coils"/>
    </source>
</evidence>
<sequence>MKISPFKFLESYRPEDQHLYFGREKETEALYQLVLKSDLVVLFGKSGVGKTSLIQCGLANKFRPGDWLPISIRRGEDYNQALDRKLSEILEKQDQKVAGSSLMKNMAKWIQEADFADSSTVTAKIDHSAVLEDAFEKNKATNLVVRIYNRYLRPVYLVFDQFEELFIKGSEAEKQTFITTLAALDRLEIPCTMLFSLREEYLACLTDCEEQLPHFFDNRLKIEPLRQSEVVTLVTDMFRSIQDKWAMDSRSTVNMDNGALQFTYESKTPERIVEEMTADWSDTSRGSGQIGRTLYVDLPSLQIYLEKLYRQAALQFDSKIDFTTELVTQTLPFQKALSFFLDEVLSQIAEHEIFDQLRASVDVRKLWGKEEHPQRLILHFLKHLFVSPRNTKQPVSRSEIIRFSHKSKLSLEQLEYCLKALKDSWLIRPLEEERFELMHDILAAKIAGKRARSLNQTARIDGNPYLGLVAFQERNAHLFFGRDRVIFSIMDVLDQHPLLVVIGASGSGKSSLIKAGLFPRLRQSGFGMIEILRPGQYPMRALSQAVQSMAAQSEDTIGMVLLIDQFEELVTRAVDQEDINSFVRTLLALIENPGNIIPNWREDLTFKLIITVRSDFEPQFLRTDLEKYWQAGRYVVPTLRHNELLEIIEEPAHLGAFIFEPEDLPDLIAAEVADRSAALPLLSLALHVMSERALAQYERVISKEIYQEVGGIFGALHTMADEIYQQLPDHAHRRTMRQVSLRMVSMEGSELASRRVLLQELHYPSAEENERIQSVLSALVSARLIVRNTDADQEPYIEPAHDALLWSWTTLWEWIRNFGKENILLRERLAVSLLEWENSKSNELLWEGHRLLRLQEILEHKDNWLNQRESDFARTAIEEHKVAEKRIKAKRNYILIGSTTMSLVLLLSTFFAIDQANKAKTSEISAIYNAERAVLVQIQADSLRLMAESAAAEAILQRDIANASNLLAQTLADSARLLQRIAQINAKQAYISAEEAQKQALRAERNATEALLQKGSAQAQADSLARVRDSLYLVFQQLSESEELNMNLANFAMNRSDSLISVARRIDNLNSHLLNVTGAILVPYETKGSIFSHPPARQYHKQLKQMEPGRTFSATWPPSRQITIGAVGRFYQGKFQRDTTLQELGIPFNVTIDSVESISYTSNCNVLTKLPGIQDKKFKAVPNGQSGLKLELKSRGIYMDFQEMTRYRIEDLHIVAAYVLQLYDQGIWRPNWLIVHDVYHTSDGTIVVGYSWNRGFVEFGIEENYDVDSTLTRSLVPLDSAKTHIILSNQTLTPFFQAVGLRQDFKKK</sequence>
<dbReference type="Pfam" id="PF20703">
    <property type="entry name" value="nSTAND1"/>
    <property type="match status" value="2"/>
</dbReference>
<dbReference type="SUPFAM" id="SSF52540">
    <property type="entry name" value="P-loop containing nucleoside triphosphate hydrolases"/>
    <property type="match status" value="2"/>
</dbReference>
<reference evidence="3 4" key="1">
    <citation type="submission" date="2017-10" db="EMBL/GenBank/DDBJ databases">
        <title>The draft genome sequence of Lewinella nigricans NBRC 102662.</title>
        <authorList>
            <person name="Wang K."/>
        </authorList>
    </citation>
    <scope>NUCLEOTIDE SEQUENCE [LARGE SCALE GENOMIC DNA]</scope>
    <source>
        <strain evidence="3 4">NBRC 102662</strain>
    </source>
</reference>
<dbReference type="Proteomes" id="UP000223913">
    <property type="component" value="Unassembled WGS sequence"/>
</dbReference>
<evidence type="ECO:0000313" key="3">
    <source>
        <dbReference type="EMBL" id="PHN02007.1"/>
    </source>
</evidence>
<dbReference type="OrthoDB" id="1090410at2"/>
<accession>A0A2D0N0L9</accession>
<dbReference type="InterPro" id="IPR027417">
    <property type="entry name" value="P-loop_NTPase"/>
</dbReference>
<evidence type="ECO:0000313" key="4">
    <source>
        <dbReference type="Proteomes" id="UP000223913"/>
    </source>
</evidence>
<dbReference type="Gene3D" id="3.40.50.300">
    <property type="entry name" value="P-loop containing nucleotide triphosphate hydrolases"/>
    <property type="match status" value="1"/>
</dbReference>
<feature type="coiled-coil region" evidence="1">
    <location>
        <begin position="986"/>
        <end position="1013"/>
    </location>
</feature>
<keyword evidence="1" id="KW-0175">Coiled coil</keyword>
<keyword evidence="4" id="KW-1185">Reference proteome</keyword>